<dbReference type="PANTHER" id="PTHR30580">
    <property type="entry name" value="PRIMOSOMAL PROTEIN N"/>
    <property type="match status" value="1"/>
</dbReference>
<dbReference type="GO" id="GO:1990077">
    <property type="term" value="C:primosome complex"/>
    <property type="evidence" value="ECO:0007669"/>
    <property type="project" value="UniProtKB-UniRule"/>
</dbReference>
<dbReference type="GO" id="GO:0043138">
    <property type="term" value="F:3'-5' DNA helicase activity"/>
    <property type="evidence" value="ECO:0007669"/>
    <property type="project" value="UniProtKB-EC"/>
</dbReference>
<keyword evidence="10 12" id="KW-0413">Isomerase</keyword>
<evidence type="ECO:0000256" key="12">
    <source>
        <dbReference type="HAMAP-Rule" id="MF_00983"/>
    </source>
</evidence>
<dbReference type="CDD" id="cd17929">
    <property type="entry name" value="DEXHc_priA"/>
    <property type="match status" value="1"/>
</dbReference>
<feature type="binding site" evidence="12">
    <location>
        <position position="453"/>
    </location>
    <ligand>
        <name>Zn(2+)</name>
        <dbReference type="ChEBI" id="CHEBI:29105"/>
        <label>2</label>
    </ligand>
</feature>
<dbReference type="Gene3D" id="3.40.1440.60">
    <property type="entry name" value="PriA, 3(prime) DNA-binding domain"/>
    <property type="match status" value="1"/>
</dbReference>
<comment type="subunit">
    <text evidence="12">Component of the replication restart primosome.</text>
</comment>
<comment type="catalytic activity">
    <reaction evidence="12">
        <text>Couples ATP hydrolysis with the unwinding of duplex DNA by translocating in the 3'-5' direction.</text>
        <dbReference type="EC" id="5.6.2.4"/>
    </reaction>
</comment>
<dbReference type="SMART" id="SM00487">
    <property type="entry name" value="DEXDc"/>
    <property type="match status" value="1"/>
</dbReference>
<evidence type="ECO:0000256" key="11">
    <source>
        <dbReference type="ARBA" id="ARBA00048988"/>
    </source>
</evidence>
<organism evidence="14">
    <name type="scientific">uncultured Alphaproteobacteria bacterium</name>
    <dbReference type="NCBI Taxonomy" id="91750"/>
    <lineage>
        <taxon>Bacteria</taxon>
        <taxon>Pseudomonadati</taxon>
        <taxon>Pseudomonadota</taxon>
        <taxon>Alphaproteobacteria</taxon>
        <taxon>environmental samples</taxon>
    </lineage>
</organism>
<dbReference type="FunFam" id="3.40.50.300:FF:000489">
    <property type="entry name" value="Primosome assembly protein PriA"/>
    <property type="match status" value="1"/>
</dbReference>
<dbReference type="GO" id="GO:0006270">
    <property type="term" value="P:DNA replication initiation"/>
    <property type="evidence" value="ECO:0007669"/>
    <property type="project" value="TreeGrafter"/>
</dbReference>
<dbReference type="SUPFAM" id="SSF52540">
    <property type="entry name" value="P-loop containing nucleoside triphosphate hydrolases"/>
    <property type="match status" value="2"/>
</dbReference>
<keyword evidence="8 12" id="KW-0067">ATP-binding</keyword>
<evidence type="ECO:0000256" key="1">
    <source>
        <dbReference type="ARBA" id="ARBA00022515"/>
    </source>
</evidence>
<proteinExistence type="inferred from homology"/>
<dbReference type="GO" id="GO:0003677">
    <property type="term" value="F:DNA binding"/>
    <property type="evidence" value="ECO:0007669"/>
    <property type="project" value="UniProtKB-UniRule"/>
</dbReference>
<name>A0A212K0T7_9PROT</name>
<evidence type="ECO:0000256" key="3">
    <source>
        <dbReference type="ARBA" id="ARBA00022723"/>
    </source>
</evidence>
<feature type="binding site" evidence="12">
    <location>
        <position position="476"/>
    </location>
    <ligand>
        <name>Zn(2+)</name>
        <dbReference type="ChEBI" id="CHEBI:29105"/>
        <label>2</label>
    </ligand>
</feature>
<feature type="binding site" evidence="12">
    <location>
        <position position="444"/>
    </location>
    <ligand>
        <name>Zn(2+)</name>
        <dbReference type="ChEBI" id="CHEBI:29105"/>
        <label>1</label>
    </ligand>
</feature>
<evidence type="ECO:0000256" key="2">
    <source>
        <dbReference type="ARBA" id="ARBA00022705"/>
    </source>
</evidence>
<dbReference type="NCBIfam" id="NF004070">
    <property type="entry name" value="PRK05580.2-2"/>
    <property type="match status" value="1"/>
</dbReference>
<protein>
    <recommendedName>
        <fullName evidence="12">Replication restart protein PriA</fullName>
    </recommendedName>
    <alternativeName>
        <fullName evidence="12">ATP-dependent DNA helicase PriA</fullName>
        <ecNumber evidence="12">5.6.2.4</ecNumber>
    </alternativeName>
    <alternativeName>
        <fullName evidence="12">DNA 3'-5' helicase PriA</fullName>
    </alternativeName>
</protein>
<dbReference type="PANTHER" id="PTHR30580:SF0">
    <property type="entry name" value="PRIMOSOMAL PROTEIN N"/>
    <property type="match status" value="1"/>
</dbReference>
<feature type="binding site" evidence="12">
    <location>
        <position position="473"/>
    </location>
    <ligand>
        <name>Zn(2+)</name>
        <dbReference type="ChEBI" id="CHEBI:29105"/>
        <label>2</label>
    </ligand>
</feature>
<dbReference type="InterPro" id="IPR042115">
    <property type="entry name" value="PriA_3primeBD_sf"/>
</dbReference>
<dbReference type="GO" id="GO:0006310">
    <property type="term" value="P:DNA recombination"/>
    <property type="evidence" value="ECO:0007669"/>
    <property type="project" value="InterPro"/>
</dbReference>
<comment type="function">
    <text evidence="12">Initiates the restart of stalled replication forks, which reloads the replicative helicase on sites other than the origin of replication. Recognizes and binds to abandoned replication forks and remodels them to uncover a helicase loading site. Promotes assembly of the primosome at these replication forks.</text>
</comment>
<keyword evidence="4 12" id="KW-0547">Nucleotide-binding</keyword>
<keyword evidence="3 12" id="KW-0479">Metal-binding</keyword>
<dbReference type="AlphaFoldDB" id="A0A212K0T7"/>
<dbReference type="GO" id="GO:0006302">
    <property type="term" value="P:double-strand break repair"/>
    <property type="evidence" value="ECO:0007669"/>
    <property type="project" value="InterPro"/>
</dbReference>
<keyword evidence="2 12" id="KW-0235">DNA replication</keyword>
<dbReference type="InterPro" id="IPR005259">
    <property type="entry name" value="PriA"/>
</dbReference>
<accession>A0A212K0T7</accession>
<dbReference type="EC" id="5.6.2.4" evidence="12"/>
<dbReference type="Gene3D" id="3.40.50.300">
    <property type="entry name" value="P-loop containing nucleotide triphosphate hydrolases"/>
    <property type="match status" value="2"/>
</dbReference>
<dbReference type="GO" id="GO:0008270">
    <property type="term" value="F:zinc ion binding"/>
    <property type="evidence" value="ECO:0007669"/>
    <property type="project" value="UniProtKB-UniRule"/>
</dbReference>
<dbReference type="InterPro" id="IPR011545">
    <property type="entry name" value="DEAD/DEAH_box_helicase_dom"/>
</dbReference>
<reference evidence="14" key="1">
    <citation type="submission" date="2016-04" db="EMBL/GenBank/DDBJ databases">
        <authorList>
            <person name="Evans L.H."/>
            <person name="Alamgir A."/>
            <person name="Owens N."/>
            <person name="Weber N.D."/>
            <person name="Virtaneva K."/>
            <person name="Barbian K."/>
            <person name="Babar A."/>
            <person name="Rosenke K."/>
        </authorList>
    </citation>
    <scope>NUCLEOTIDE SEQUENCE</scope>
    <source>
        <strain evidence="14">86</strain>
    </source>
</reference>
<evidence type="ECO:0000256" key="10">
    <source>
        <dbReference type="ARBA" id="ARBA00023235"/>
    </source>
</evidence>
<dbReference type="GO" id="GO:0006269">
    <property type="term" value="P:DNA replication, synthesis of primer"/>
    <property type="evidence" value="ECO:0007669"/>
    <property type="project" value="UniProtKB-KW"/>
</dbReference>
<dbReference type="SMART" id="SM00490">
    <property type="entry name" value="HELICc"/>
    <property type="match status" value="1"/>
</dbReference>
<evidence type="ECO:0000256" key="6">
    <source>
        <dbReference type="ARBA" id="ARBA00022806"/>
    </source>
</evidence>
<feature type="binding site" evidence="12">
    <location>
        <position position="456"/>
    </location>
    <ligand>
        <name>Zn(2+)</name>
        <dbReference type="ChEBI" id="CHEBI:29105"/>
        <label>2</label>
    </ligand>
</feature>
<gene>
    <name evidence="12 14" type="primary">priA</name>
    <name evidence="14" type="ORF">KL86APRO_11956</name>
</gene>
<keyword evidence="6 12" id="KW-0347">Helicase</keyword>
<evidence type="ECO:0000256" key="5">
    <source>
        <dbReference type="ARBA" id="ARBA00022801"/>
    </source>
</evidence>
<comment type="cofactor">
    <cofactor evidence="12">
        <name>Zn(2+)</name>
        <dbReference type="ChEBI" id="CHEBI:29105"/>
    </cofactor>
    <text evidence="12">Binds 2 zinc ions per subunit.</text>
</comment>
<dbReference type="InterPro" id="IPR001650">
    <property type="entry name" value="Helicase_C-like"/>
</dbReference>
<feature type="binding site" evidence="12">
    <location>
        <position position="486"/>
    </location>
    <ligand>
        <name>Zn(2+)</name>
        <dbReference type="ChEBI" id="CHEBI:29105"/>
        <label>1</label>
    </ligand>
</feature>
<evidence type="ECO:0000256" key="7">
    <source>
        <dbReference type="ARBA" id="ARBA00022833"/>
    </source>
</evidence>
<evidence type="ECO:0000256" key="4">
    <source>
        <dbReference type="ARBA" id="ARBA00022741"/>
    </source>
</evidence>
<comment type="catalytic activity">
    <reaction evidence="11 12">
        <text>ATP + H2O = ADP + phosphate + H(+)</text>
        <dbReference type="Rhea" id="RHEA:13065"/>
        <dbReference type="ChEBI" id="CHEBI:15377"/>
        <dbReference type="ChEBI" id="CHEBI:15378"/>
        <dbReference type="ChEBI" id="CHEBI:30616"/>
        <dbReference type="ChEBI" id="CHEBI:43474"/>
        <dbReference type="ChEBI" id="CHEBI:456216"/>
        <dbReference type="EC" id="5.6.2.4"/>
    </reaction>
</comment>
<evidence type="ECO:0000313" key="14">
    <source>
        <dbReference type="EMBL" id="SBW05238.1"/>
    </source>
</evidence>
<dbReference type="GO" id="GO:0016887">
    <property type="term" value="F:ATP hydrolysis activity"/>
    <property type="evidence" value="ECO:0007669"/>
    <property type="project" value="RHEA"/>
</dbReference>
<sequence length="737" mass="78230">MNAPRANADDAVSGRVSVRVPLPLGADYTYKVPEGWAVPPGALVRVPVGGRALWAAAWGPDAGEVDPKKLKDILEVADLPPLSAALRRFVDWVADYTLSPPGAVLRMVLSAPAALETEVSAAGVTRAAVWPAGMRRTAARERLWAALDGCGPLGVADAARRGDVGDAVVRGMLAEGALVATELPRRRFPAPDPDAQPVTFGSEQAAAAADLVARVGAGYSVTLLDGVTGSGKTEVYFEAIAEVVRRGGQALVLVPEIALTAQWLERFARRFGVAPAVWHSGLTPAQRRDTWRAVARGEARVLIGARSGLFLPFADLGLIVVDEEHEQAFKQEDGVLYHGRDMAVVRAHVEGIPAVLASATPSLETLANARAGRYATLSLPKRHGGAEMPSVELVDLRATPPEPLPGGRNWLAPPLVAAIGETLEKGEQALLYLNRRGYAPLTLCRACGHRLQCPHCTAWLVEHRDRRGAHLQCHHCGYSARLPETCPECGAEESFVACGPGVERIAEEVARRFPEARRLVLASDQIGGAAEVKAALDAIAAGEVDVVVGTQMVAKGHHFPGLTLVGVVDADVGLAGGDLRAAERTFQLLHQVAGRAGRGRLHGKVLMQTFDPAQPVIAALAAGDRDAFVAAEQIGRKALGLPPFGRLAAVIVAARGDAEAEALARDIGRAFPGGEGVKLYGPAPAVLARLRGWSRWRLLVSAPRDVRMQPLLRGWMARVAIPRSARVRLDVDPYTFL</sequence>
<dbReference type="GO" id="GO:0005524">
    <property type="term" value="F:ATP binding"/>
    <property type="evidence" value="ECO:0007669"/>
    <property type="project" value="UniProtKB-UniRule"/>
</dbReference>
<dbReference type="EMBL" id="FLUO01000001">
    <property type="protein sequence ID" value="SBW05238.1"/>
    <property type="molecule type" value="Genomic_DNA"/>
</dbReference>
<dbReference type="HAMAP" id="MF_00983">
    <property type="entry name" value="PriA"/>
    <property type="match status" value="1"/>
</dbReference>
<dbReference type="InterPro" id="IPR014001">
    <property type="entry name" value="Helicase_ATP-bd"/>
</dbReference>
<dbReference type="PROSITE" id="PS51192">
    <property type="entry name" value="HELICASE_ATP_BIND_1"/>
    <property type="match status" value="1"/>
</dbReference>
<dbReference type="InterPro" id="IPR027417">
    <property type="entry name" value="P-loop_NTPase"/>
</dbReference>
<keyword evidence="5 12" id="KW-0378">Hydrolase</keyword>
<dbReference type="Pfam" id="PF17764">
    <property type="entry name" value="PriA_3primeBD"/>
    <property type="match status" value="1"/>
</dbReference>
<keyword evidence="9 12" id="KW-0238">DNA-binding</keyword>
<feature type="domain" description="Helicase ATP-binding" evidence="13">
    <location>
        <begin position="213"/>
        <end position="379"/>
    </location>
</feature>
<keyword evidence="7 12" id="KW-0862">Zinc</keyword>
<comment type="similarity">
    <text evidence="12">Belongs to the helicase family. PriA subfamily.</text>
</comment>
<evidence type="ECO:0000256" key="8">
    <source>
        <dbReference type="ARBA" id="ARBA00022840"/>
    </source>
</evidence>
<dbReference type="NCBIfam" id="TIGR00595">
    <property type="entry name" value="priA"/>
    <property type="match status" value="1"/>
</dbReference>
<dbReference type="Pfam" id="PF00270">
    <property type="entry name" value="DEAD"/>
    <property type="match status" value="1"/>
</dbReference>
<feature type="binding site" evidence="12">
    <location>
        <position position="447"/>
    </location>
    <ligand>
        <name>Zn(2+)</name>
        <dbReference type="ChEBI" id="CHEBI:29105"/>
        <label>1</label>
    </ligand>
</feature>
<feature type="binding site" evidence="12">
    <location>
        <position position="489"/>
    </location>
    <ligand>
        <name>Zn(2+)</name>
        <dbReference type="ChEBI" id="CHEBI:29105"/>
        <label>1</label>
    </ligand>
</feature>
<dbReference type="InterPro" id="IPR041236">
    <property type="entry name" value="PriA_C"/>
</dbReference>
<dbReference type="InterPro" id="IPR041222">
    <property type="entry name" value="PriA_3primeBD"/>
</dbReference>
<evidence type="ECO:0000259" key="13">
    <source>
        <dbReference type="PROSITE" id="PS51192"/>
    </source>
</evidence>
<dbReference type="Pfam" id="PF18074">
    <property type="entry name" value="PriA_C"/>
    <property type="match status" value="1"/>
</dbReference>
<keyword evidence="1 12" id="KW-0639">Primosome</keyword>
<evidence type="ECO:0000256" key="9">
    <source>
        <dbReference type="ARBA" id="ARBA00023125"/>
    </source>
</evidence>